<dbReference type="Ensembl" id="ENSOMET00000014692.1">
    <property type="protein sequence ID" value="ENSOMEP00000022468.1"/>
    <property type="gene ID" value="ENSOMEG00000002020.1"/>
</dbReference>
<organism evidence="3 4">
    <name type="scientific">Oryzias melastigma</name>
    <name type="common">Marine medaka</name>
    <dbReference type="NCBI Taxonomy" id="30732"/>
    <lineage>
        <taxon>Eukaryota</taxon>
        <taxon>Metazoa</taxon>
        <taxon>Chordata</taxon>
        <taxon>Craniata</taxon>
        <taxon>Vertebrata</taxon>
        <taxon>Euteleostomi</taxon>
        <taxon>Actinopterygii</taxon>
        <taxon>Neopterygii</taxon>
        <taxon>Teleostei</taxon>
        <taxon>Neoteleostei</taxon>
        <taxon>Acanthomorphata</taxon>
        <taxon>Ovalentaria</taxon>
        <taxon>Atherinomorphae</taxon>
        <taxon>Beloniformes</taxon>
        <taxon>Adrianichthyidae</taxon>
        <taxon>Oryziinae</taxon>
        <taxon>Oryzias</taxon>
    </lineage>
</organism>
<keyword evidence="4" id="KW-1185">Reference proteome</keyword>
<reference evidence="3" key="2">
    <citation type="submission" date="2025-09" db="UniProtKB">
        <authorList>
            <consortium name="Ensembl"/>
        </authorList>
    </citation>
    <scope>IDENTIFICATION</scope>
</reference>
<protein>
    <recommendedName>
        <fullName evidence="5">Defensin, beta-like 2</fullName>
    </recommendedName>
</protein>
<name>A0A3B3CXD5_ORYME</name>
<dbReference type="Proteomes" id="UP000261560">
    <property type="component" value="Unplaced"/>
</dbReference>
<evidence type="ECO:0000313" key="3">
    <source>
        <dbReference type="Ensembl" id="ENSOMEP00000022468.1"/>
    </source>
</evidence>
<keyword evidence="2" id="KW-0812">Transmembrane</keyword>
<evidence type="ECO:0000313" key="4">
    <source>
        <dbReference type="Proteomes" id="UP000261560"/>
    </source>
</evidence>
<keyword evidence="2" id="KW-0472">Membrane</keyword>
<evidence type="ECO:0000256" key="2">
    <source>
        <dbReference type="SAM" id="Phobius"/>
    </source>
</evidence>
<proteinExistence type="predicted"/>
<keyword evidence="2" id="KW-1133">Transmembrane helix</keyword>
<dbReference type="PaxDb" id="30732-ENSOMEP00000022468"/>
<evidence type="ECO:0008006" key="5">
    <source>
        <dbReference type="Google" id="ProtNLM"/>
    </source>
</evidence>
<reference evidence="3" key="1">
    <citation type="submission" date="2025-08" db="UniProtKB">
        <authorList>
            <consortium name="Ensembl"/>
        </authorList>
    </citation>
    <scope>IDENTIFICATION</scope>
</reference>
<sequence>MTCLRERPHQWIGSTETAPPRVYVGDTSAQTQRTQNMKPKGSRGSWAPPPCLKGFINEASACQHQCLRAYWQPNMKGLGLVLLVLLLMFTVGEGKDVEMQYWTCGYRGLCRRFCYAQEYITGHHGCPRRYRCCAIRS</sequence>
<feature type="compositionally biased region" description="Polar residues" evidence="1">
    <location>
        <begin position="27"/>
        <end position="37"/>
    </location>
</feature>
<dbReference type="AlphaFoldDB" id="A0A3B3CXD5"/>
<dbReference type="GeneTree" id="ENSGT00650000094922"/>
<feature type="region of interest" description="Disordered" evidence="1">
    <location>
        <begin position="26"/>
        <end position="45"/>
    </location>
</feature>
<evidence type="ECO:0000256" key="1">
    <source>
        <dbReference type="SAM" id="MobiDB-lite"/>
    </source>
</evidence>
<accession>A0A3B3CXD5</accession>
<feature type="transmembrane region" description="Helical" evidence="2">
    <location>
        <begin position="75"/>
        <end position="92"/>
    </location>
</feature>
<dbReference type="STRING" id="30732.ENSOMEP00000022468"/>